<evidence type="ECO:0000256" key="7">
    <source>
        <dbReference type="SAM" id="Phobius"/>
    </source>
</evidence>
<gene>
    <name evidence="8" type="ORF">J40TS1_38510</name>
</gene>
<dbReference type="PANTHER" id="PTHR43498">
    <property type="entry name" value="FERREDOXIN:COB-COM HETERODISULFIDE REDUCTASE SUBUNIT A"/>
    <property type="match status" value="1"/>
</dbReference>
<keyword evidence="1" id="KW-0004">4Fe-4S</keyword>
<proteinExistence type="predicted"/>
<dbReference type="Proteomes" id="UP000683139">
    <property type="component" value="Unassembled WGS sequence"/>
</dbReference>
<dbReference type="PANTHER" id="PTHR43498:SF1">
    <property type="entry name" value="COB--COM HETERODISULFIDE REDUCTASE IRON-SULFUR SUBUNIT A"/>
    <property type="match status" value="1"/>
</dbReference>
<organism evidence="8 9">
    <name type="scientific">Paenibacillus montaniterrae</name>
    <dbReference type="NCBI Taxonomy" id="429341"/>
    <lineage>
        <taxon>Bacteria</taxon>
        <taxon>Bacillati</taxon>
        <taxon>Bacillota</taxon>
        <taxon>Bacilli</taxon>
        <taxon>Bacillales</taxon>
        <taxon>Paenibacillaceae</taxon>
        <taxon>Paenibacillus</taxon>
    </lineage>
</organism>
<evidence type="ECO:0000256" key="2">
    <source>
        <dbReference type="ARBA" id="ARBA00022723"/>
    </source>
</evidence>
<keyword evidence="7" id="KW-1133">Transmembrane helix</keyword>
<keyword evidence="7" id="KW-0472">Membrane</keyword>
<dbReference type="Pfam" id="PF12831">
    <property type="entry name" value="FAD_oxidored"/>
    <property type="match status" value="1"/>
</dbReference>
<dbReference type="EMBL" id="BOSE01000008">
    <property type="protein sequence ID" value="GIP18209.1"/>
    <property type="molecule type" value="Genomic_DNA"/>
</dbReference>
<reference evidence="8" key="1">
    <citation type="submission" date="2021-03" db="EMBL/GenBank/DDBJ databases">
        <title>Antimicrobial resistance genes in bacteria isolated from Japanese honey, and their potential for conferring macrolide and lincosamide resistance in the American foulbrood pathogen Paenibacillus larvae.</title>
        <authorList>
            <person name="Okamoto M."/>
            <person name="Kumagai M."/>
            <person name="Kanamori H."/>
            <person name="Takamatsu D."/>
        </authorList>
    </citation>
    <scope>NUCLEOTIDE SEQUENCE</scope>
    <source>
        <strain evidence="8">J40TS1</strain>
    </source>
</reference>
<keyword evidence="3" id="KW-0560">Oxidoreductase</keyword>
<dbReference type="AlphaFoldDB" id="A0A919YTP8"/>
<evidence type="ECO:0000256" key="1">
    <source>
        <dbReference type="ARBA" id="ARBA00022485"/>
    </source>
</evidence>
<evidence type="ECO:0008006" key="10">
    <source>
        <dbReference type="Google" id="ProtNLM"/>
    </source>
</evidence>
<evidence type="ECO:0000256" key="6">
    <source>
        <dbReference type="SAM" id="MobiDB-lite"/>
    </source>
</evidence>
<keyword evidence="5" id="KW-0411">Iron-sulfur</keyword>
<sequence length="657" mass="72089">MKTKLGLGLLSIFLIITIVAIILVINDKSEDKSNNQPESMDVGQYTKVEKEEYDVIVAGTDPEGVMAAISAARNGMKVLLIDGRDRDRLGGLFTLGGLNTLDLNNSPSQPSFSNKLKFLNEGLFREWFDQLEGTSFDTQTAANVFFKMVKDEPNIDLMMNVSEMQPVVEANDSMLKVSGLDVVGQDNSKTRIRAKIVIDATQDADIAAAAGAPYMTGREDLGDKEAKTAVTLVIKIKGITDEVWNAFGKRKGSGQFGTTIWGFPEAAEYVASDPDRVRVRSLNIGRQADGTALINAMMVFGVDPLDPNSRKEGYEIGKQEAPRFIDYMKQTVKEFEAVEYAGVAEELYVRESRHIVGEYVLSIRDLMENRDHYDAIAYGSYQVDLHSTGSKDAGYVLMKPMQYGVPFRSLVPLKVDDLLVVGRSASFQSMAHGSARVVPLGMATGQAAGAAAAMSIQDGVTVREMSKSQEYMDKLRSLLTEQGVDLKMNKLSTPYYLKHKATRGLLTAIGLLITTGGYNNEGFKLDEPSNPMRFAGHIPKLRKAVPDKFTGNAAASMQDLTEEEMKSIPLSMERAIHILSASMGLDQHKGTVEHFVDQKWLAGETLAAIDDWTSLTNGEVYLIIDDVLRNYANYSEYGSSAPSTSGTDTRQVMSNDI</sequence>
<evidence type="ECO:0000256" key="3">
    <source>
        <dbReference type="ARBA" id="ARBA00023002"/>
    </source>
</evidence>
<accession>A0A919YTP8</accession>
<comment type="caution">
    <text evidence="8">The sequence shown here is derived from an EMBL/GenBank/DDBJ whole genome shotgun (WGS) entry which is preliminary data.</text>
</comment>
<protein>
    <recommendedName>
        <fullName evidence="10">FAD-dependent oxidoreductase</fullName>
    </recommendedName>
</protein>
<dbReference type="InterPro" id="IPR036188">
    <property type="entry name" value="FAD/NAD-bd_sf"/>
</dbReference>
<keyword evidence="9" id="KW-1185">Reference proteome</keyword>
<keyword evidence="7" id="KW-0812">Transmembrane</keyword>
<dbReference type="SUPFAM" id="SSF51905">
    <property type="entry name" value="FAD/NAD(P)-binding domain"/>
    <property type="match status" value="1"/>
</dbReference>
<dbReference type="GO" id="GO:0046872">
    <property type="term" value="F:metal ion binding"/>
    <property type="evidence" value="ECO:0007669"/>
    <property type="project" value="UniProtKB-KW"/>
</dbReference>
<dbReference type="InterPro" id="IPR039650">
    <property type="entry name" value="HdrA-like"/>
</dbReference>
<dbReference type="GO" id="GO:0051539">
    <property type="term" value="F:4 iron, 4 sulfur cluster binding"/>
    <property type="evidence" value="ECO:0007669"/>
    <property type="project" value="UniProtKB-KW"/>
</dbReference>
<evidence type="ECO:0000256" key="5">
    <source>
        <dbReference type="ARBA" id="ARBA00023014"/>
    </source>
</evidence>
<keyword evidence="4" id="KW-0408">Iron</keyword>
<dbReference type="RefSeq" id="WP_213518384.1">
    <property type="nucleotide sequence ID" value="NZ_BOSE01000008.1"/>
</dbReference>
<name>A0A919YTP8_9BACL</name>
<dbReference type="Gene3D" id="3.50.50.60">
    <property type="entry name" value="FAD/NAD(P)-binding domain"/>
    <property type="match status" value="1"/>
</dbReference>
<feature type="transmembrane region" description="Helical" evidence="7">
    <location>
        <begin position="7"/>
        <end position="25"/>
    </location>
</feature>
<evidence type="ECO:0000256" key="4">
    <source>
        <dbReference type="ARBA" id="ARBA00023004"/>
    </source>
</evidence>
<keyword evidence="2" id="KW-0479">Metal-binding</keyword>
<evidence type="ECO:0000313" key="8">
    <source>
        <dbReference type="EMBL" id="GIP18209.1"/>
    </source>
</evidence>
<dbReference type="GO" id="GO:0016491">
    <property type="term" value="F:oxidoreductase activity"/>
    <property type="evidence" value="ECO:0007669"/>
    <property type="project" value="UniProtKB-KW"/>
</dbReference>
<feature type="region of interest" description="Disordered" evidence="6">
    <location>
        <begin position="637"/>
        <end position="657"/>
    </location>
</feature>
<evidence type="ECO:0000313" key="9">
    <source>
        <dbReference type="Proteomes" id="UP000683139"/>
    </source>
</evidence>